<evidence type="ECO:0000256" key="1">
    <source>
        <dbReference type="SAM" id="Phobius"/>
    </source>
</evidence>
<keyword evidence="1" id="KW-0472">Membrane</keyword>
<sequence length="56" mass="6695">MEHHIKQRILKNALLSLFIYALPVILMFISFYLSGEKPWLKKDPNAKPKTTKQYKY</sequence>
<name>A0A1I5M259_9BACT</name>
<organism evidence="2 3">
    <name type="scientific">Pseudarcicella hirudinis</name>
    <dbReference type="NCBI Taxonomy" id="1079859"/>
    <lineage>
        <taxon>Bacteria</taxon>
        <taxon>Pseudomonadati</taxon>
        <taxon>Bacteroidota</taxon>
        <taxon>Cytophagia</taxon>
        <taxon>Cytophagales</taxon>
        <taxon>Flectobacillaceae</taxon>
        <taxon>Pseudarcicella</taxon>
    </lineage>
</organism>
<reference evidence="2 3" key="1">
    <citation type="submission" date="2016-10" db="EMBL/GenBank/DDBJ databases">
        <authorList>
            <person name="de Groot N.N."/>
        </authorList>
    </citation>
    <scope>NUCLEOTIDE SEQUENCE [LARGE SCALE GENOMIC DNA]</scope>
    <source>
        <strain evidence="3">E92,LMG 26720,CCM 7988</strain>
    </source>
</reference>
<dbReference type="RefSeq" id="WP_177219262.1">
    <property type="nucleotide sequence ID" value="NZ_FOXH01000001.1"/>
</dbReference>
<protein>
    <submittedName>
        <fullName evidence="2">Uncharacterized protein</fullName>
    </submittedName>
</protein>
<dbReference type="EMBL" id="FOXH01000001">
    <property type="protein sequence ID" value="SFP03543.1"/>
    <property type="molecule type" value="Genomic_DNA"/>
</dbReference>
<gene>
    <name evidence="2" type="ORF">SAMN04515674_10182</name>
</gene>
<evidence type="ECO:0000313" key="3">
    <source>
        <dbReference type="Proteomes" id="UP000199306"/>
    </source>
</evidence>
<evidence type="ECO:0000313" key="2">
    <source>
        <dbReference type="EMBL" id="SFP03543.1"/>
    </source>
</evidence>
<dbReference type="STRING" id="1079859.SAMN04515674_10182"/>
<dbReference type="AlphaFoldDB" id="A0A1I5M259"/>
<keyword evidence="1" id="KW-1133">Transmembrane helix</keyword>
<accession>A0A1I5M259</accession>
<dbReference type="Proteomes" id="UP000199306">
    <property type="component" value="Unassembled WGS sequence"/>
</dbReference>
<proteinExistence type="predicted"/>
<keyword evidence="3" id="KW-1185">Reference proteome</keyword>
<keyword evidence="1" id="KW-0812">Transmembrane</keyword>
<feature type="transmembrane region" description="Helical" evidence="1">
    <location>
        <begin position="12"/>
        <end position="33"/>
    </location>
</feature>